<gene>
    <name evidence="5" type="ORF">GA0070617_2315</name>
</gene>
<dbReference type="RefSeq" id="WP_091436290.1">
    <property type="nucleotide sequence ID" value="NZ_BMMJ01000004.1"/>
</dbReference>
<evidence type="ECO:0000259" key="4">
    <source>
        <dbReference type="Pfam" id="PF07731"/>
    </source>
</evidence>
<dbReference type="GO" id="GO:0005507">
    <property type="term" value="F:copper ion binding"/>
    <property type="evidence" value="ECO:0007669"/>
    <property type="project" value="InterPro"/>
</dbReference>
<dbReference type="CDD" id="cd13844">
    <property type="entry name" value="CuRO_1_BOD_CotA_like"/>
    <property type="match status" value="1"/>
</dbReference>
<evidence type="ECO:0000313" key="5">
    <source>
        <dbReference type="EMBL" id="SCL53255.1"/>
    </source>
</evidence>
<reference evidence="5 6" key="1">
    <citation type="submission" date="2016-06" db="EMBL/GenBank/DDBJ databases">
        <authorList>
            <person name="Kjaerup R.B."/>
            <person name="Dalgaard T.S."/>
            <person name="Juul-Madsen H.R."/>
        </authorList>
    </citation>
    <scope>NUCLEOTIDE SEQUENCE [LARGE SCALE GENOMIC DNA]</scope>
    <source>
        <strain evidence="5 6">DSM 45577</strain>
    </source>
</reference>
<dbReference type="Proteomes" id="UP000198937">
    <property type="component" value="Unassembled WGS sequence"/>
</dbReference>
<protein>
    <submittedName>
        <fullName evidence="5">Bilirubin oxidase</fullName>
    </submittedName>
</protein>
<keyword evidence="6" id="KW-1185">Reference proteome</keyword>
<dbReference type="EMBL" id="FMIA01000002">
    <property type="protein sequence ID" value="SCL53255.1"/>
    <property type="molecule type" value="Genomic_DNA"/>
</dbReference>
<dbReference type="Pfam" id="PF07731">
    <property type="entry name" value="Cu-oxidase_2"/>
    <property type="match status" value="1"/>
</dbReference>
<dbReference type="InterPro" id="IPR006311">
    <property type="entry name" value="TAT_signal"/>
</dbReference>
<sequence>MVTRRRLLVTGAVGTAAALAPPGWAGAGAGTGTSAPTLAAETIPKYVTRLRVPGTMPTVARTDADEYSVGLRQFRQQVLPTSLPGTRVWGFGSTAHPWTFRYPGNTIEARVDRPVRVTWRNELVDGDGRYLPHLLPVDPALHWANPAGGTEGRDTHPDPDRTPARYLGPVPLVVHLHGGHNLPENDGYPEAWYLPDARDIPAGYARVGSSYEEFDALANAGTHWSPGSARFEYRNDQQATTLWYHDHSVGLTRLSMYAGAAGFYLLRGGDADLPPGVLPGAAAGPDGTPHEIPMLIQDRSFRADGELSYPSGRAGMPFFGTTMVVNGNTWPVLPVQRRRYRFRLLNGCNSRFLQLCVAARPTSRPARPVLPIWQLGSDGGFLPAPVEQDRLALSIGSRSDVLIDFTDVPAGTELYLVNEGPDGPDARGGPADPQTTGQVLKFVVTDRIGPDDTVPAHQLRLPAVPPLGPADRVRRLSLSYANSTGHGVLQLGVVDQRGRPVPLPWGAPVTEQVGLGSTEIWELHNFTSQTHPVHLHQVQFELLGSGRSGGGPARGDQGGRHDTVPVFPGSVRRIKAHFDLPGRYVWHCHILEHEDHDMMRPYVVTPAGAPEAGGGGAAHLTP</sequence>
<feature type="domain" description="Plastocyanin-like" evidence="4">
    <location>
        <begin position="511"/>
        <end position="606"/>
    </location>
</feature>
<dbReference type="STRING" id="683228.GA0070617_2315"/>
<evidence type="ECO:0000313" key="6">
    <source>
        <dbReference type="Proteomes" id="UP000198937"/>
    </source>
</evidence>
<evidence type="ECO:0000256" key="1">
    <source>
        <dbReference type="ARBA" id="ARBA00010609"/>
    </source>
</evidence>
<comment type="similarity">
    <text evidence="1">Belongs to the multicopper oxidase family.</text>
</comment>
<dbReference type="GO" id="GO:0016491">
    <property type="term" value="F:oxidoreductase activity"/>
    <property type="evidence" value="ECO:0007669"/>
    <property type="project" value="InterPro"/>
</dbReference>
<dbReference type="InterPro" id="IPR011706">
    <property type="entry name" value="Cu-oxidase_C"/>
</dbReference>
<proteinExistence type="inferred from homology"/>
<keyword evidence="3" id="KW-0732">Signal</keyword>
<dbReference type="PANTHER" id="PTHR48267:SF1">
    <property type="entry name" value="BILIRUBIN OXIDASE"/>
    <property type="match status" value="1"/>
</dbReference>
<dbReference type="OrthoDB" id="345021at2"/>
<dbReference type="InterPro" id="IPR045087">
    <property type="entry name" value="Cu-oxidase_fam"/>
</dbReference>
<feature type="chain" id="PRO_5039120107" evidence="3">
    <location>
        <begin position="26"/>
        <end position="622"/>
    </location>
</feature>
<dbReference type="InterPro" id="IPR008972">
    <property type="entry name" value="Cupredoxin"/>
</dbReference>
<accession>A0A1C6UGM4</accession>
<dbReference type="SUPFAM" id="SSF49503">
    <property type="entry name" value="Cupredoxins"/>
    <property type="match status" value="2"/>
</dbReference>
<organism evidence="5 6">
    <name type="scientific">Micromonospora yangpuensis</name>
    <dbReference type="NCBI Taxonomy" id="683228"/>
    <lineage>
        <taxon>Bacteria</taxon>
        <taxon>Bacillati</taxon>
        <taxon>Actinomycetota</taxon>
        <taxon>Actinomycetes</taxon>
        <taxon>Micromonosporales</taxon>
        <taxon>Micromonosporaceae</taxon>
        <taxon>Micromonospora</taxon>
    </lineage>
</organism>
<evidence type="ECO:0000256" key="2">
    <source>
        <dbReference type="SAM" id="MobiDB-lite"/>
    </source>
</evidence>
<evidence type="ECO:0000256" key="3">
    <source>
        <dbReference type="SAM" id="SignalP"/>
    </source>
</evidence>
<dbReference type="Gene3D" id="2.60.40.420">
    <property type="entry name" value="Cupredoxins - blue copper proteins"/>
    <property type="match status" value="3"/>
</dbReference>
<dbReference type="AlphaFoldDB" id="A0A1C6UGM4"/>
<feature type="region of interest" description="Disordered" evidence="2">
    <location>
        <begin position="547"/>
        <end position="566"/>
    </location>
</feature>
<dbReference type="PROSITE" id="PS51318">
    <property type="entry name" value="TAT"/>
    <property type="match status" value="1"/>
</dbReference>
<feature type="signal peptide" evidence="3">
    <location>
        <begin position="1"/>
        <end position="25"/>
    </location>
</feature>
<dbReference type="PANTHER" id="PTHR48267">
    <property type="entry name" value="CUPREDOXIN SUPERFAMILY PROTEIN"/>
    <property type="match status" value="1"/>
</dbReference>
<dbReference type="CDD" id="cd13868">
    <property type="entry name" value="CuRO_2_CotA_like"/>
    <property type="match status" value="1"/>
</dbReference>
<name>A0A1C6UGM4_9ACTN</name>